<dbReference type="OMA" id="WMMAAKA"/>
<reference evidence="4" key="1">
    <citation type="submission" date="2025-08" db="UniProtKB">
        <authorList>
            <consortium name="RefSeq"/>
        </authorList>
    </citation>
    <scope>IDENTIFICATION</scope>
</reference>
<dbReference type="InterPro" id="IPR037238">
    <property type="entry name" value="YbiA-like_sf"/>
</dbReference>
<dbReference type="KEGG" id="aplc:110977748"/>
<evidence type="ECO:0000313" key="3">
    <source>
        <dbReference type="Proteomes" id="UP000694845"/>
    </source>
</evidence>
<dbReference type="RefSeq" id="XP_022087852.1">
    <property type="nucleotide sequence ID" value="XM_022232160.1"/>
</dbReference>
<gene>
    <name evidence="4" type="primary">LOC110977748</name>
</gene>
<dbReference type="SUPFAM" id="SSF143990">
    <property type="entry name" value="YbiA-like"/>
    <property type="match status" value="1"/>
</dbReference>
<dbReference type="InterPro" id="IPR012816">
    <property type="entry name" value="NADAR"/>
</dbReference>
<feature type="region of interest" description="Disordered" evidence="1">
    <location>
        <begin position="1"/>
        <end position="38"/>
    </location>
</feature>
<dbReference type="Proteomes" id="UP000694845">
    <property type="component" value="Unplaced"/>
</dbReference>
<organism evidence="3 4">
    <name type="scientific">Acanthaster planci</name>
    <name type="common">Crown-of-thorns starfish</name>
    <dbReference type="NCBI Taxonomy" id="133434"/>
    <lineage>
        <taxon>Eukaryota</taxon>
        <taxon>Metazoa</taxon>
        <taxon>Echinodermata</taxon>
        <taxon>Eleutherozoa</taxon>
        <taxon>Asterozoa</taxon>
        <taxon>Asteroidea</taxon>
        <taxon>Valvatacea</taxon>
        <taxon>Valvatida</taxon>
        <taxon>Acanthasteridae</taxon>
        <taxon>Acanthaster</taxon>
    </lineage>
</organism>
<feature type="domain" description="NADAR" evidence="2">
    <location>
        <begin position="49"/>
        <end position="197"/>
    </location>
</feature>
<dbReference type="GeneID" id="110977748"/>
<dbReference type="AlphaFoldDB" id="A0A8B7Y5M8"/>
<feature type="compositionally biased region" description="Polar residues" evidence="1">
    <location>
        <begin position="27"/>
        <end position="36"/>
    </location>
</feature>
<evidence type="ECO:0000313" key="4">
    <source>
        <dbReference type="RefSeq" id="XP_022087852.1"/>
    </source>
</evidence>
<dbReference type="NCBIfam" id="TIGR02464">
    <property type="entry name" value="ribofla_fusion"/>
    <property type="match status" value="1"/>
</dbReference>
<name>A0A8B7Y5M8_ACAPL</name>
<sequence length="209" mass="23784">MPKRTITLAVAKEAGRTTKKSKMTSKQQGATSQSDVSDGDTEVEKYTFFYTKSSPFSQHHFSEFTVDDVHYVNAEQYMMHQKAVLFGDDEIAQEILQEINPQSMKKLGRKVKGFDDEVWKDNRLSIVKKGSYAKFSQNPDLKRELLLTQGTVLVEASPRDTVWGIGLGANNPKAKSKRTWRGRNLLGYTLTQVRDQLIREKSSKDEKTD</sequence>
<protein>
    <submittedName>
        <fullName evidence="4">Uncharacterized protein LOC110977748</fullName>
    </submittedName>
</protein>
<dbReference type="OrthoDB" id="206452at2759"/>
<dbReference type="CDD" id="cd15457">
    <property type="entry name" value="NADAR"/>
    <property type="match status" value="1"/>
</dbReference>
<evidence type="ECO:0000259" key="2">
    <source>
        <dbReference type="Pfam" id="PF08719"/>
    </source>
</evidence>
<dbReference type="Gene3D" id="1.10.357.40">
    <property type="entry name" value="YbiA-like"/>
    <property type="match status" value="1"/>
</dbReference>
<accession>A0A8B7Y5M8</accession>
<dbReference type="Pfam" id="PF08719">
    <property type="entry name" value="NADAR"/>
    <property type="match status" value="1"/>
</dbReference>
<evidence type="ECO:0000256" key="1">
    <source>
        <dbReference type="SAM" id="MobiDB-lite"/>
    </source>
</evidence>
<keyword evidence="3" id="KW-1185">Reference proteome</keyword>
<proteinExistence type="predicted"/>